<evidence type="ECO:0000313" key="4">
    <source>
        <dbReference type="Proteomes" id="UP001623330"/>
    </source>
</evidence>
<name>A0ABR4NVP7_9SACH</name>
<feature type="region of interest" description="Disordered" evidence="1">
    <location>
        <begin position="405"/>
        <end position="447"/>
    </location>
</feature>
<keyword evidence="4" id="KW-1185">Reference proteome</keyword>
<evidence type="ECO:0000313" key="3">
    <source>
        <dbReference type="EMBL" id="KAL3232797.1"/>
    </source>
</evidence>
<feature type="compositionally biased region" description="Basic residues" evidence="1">
    <location>
        <begin position="405"/>
        <end position="414"/>
    </location>
</feature>
<proteinExistence type="predicted"/>
<dbReference type="InterPro" id="IPR029184">
    <property type="entry name" value="Sas4_dom"/>
</dbReference>
<organism evidence="3 4">
    <name type="scientific">Nakaseomyces bracarensis</name>
    <dbReference type="NCBI Taxonomy" id="273131"/>
    <lineage>
        <taxon>Eukaryota</taxon>
        <taxon>Fungi</taxon>
        <taxon>Dikarya</taxon>
        <taxon>Ascomycota</taxon>
        <taxon>Saccharomycotina</taxon>
        <taxon>Saccharomycetes</taxon>
        <taxon>Saccharomycetales</taxon>
        <taxon>Saccharomycetaceae</taxon>
        <taxon>Nakaseomyces</taxon>
    </lineage>
</organism>
<dbReference type="Pfam" id="PF15460">
    <property type="entry name" value="SAS4"/>
    <property type="match status" value="1"/>
</dbReference>
<dbReference type="Proteomes" id="UP001623330">
    <property type="component" value="Unassembled WGS sequence"/>
</dbReference>
<sequence length="763" mass="86027">MQESCKDDNGTKRSMRTDGDTAVEKFDFDVEEYELDPKKKYAMISRSQNANPQLEATCNLQNDIYERKKEIKNMILEIRHNDLCPIIEAAPSILDPLADDNFLFYHKKMLRQEARMIQLDITNGENEADKLITIADRLNMFNWQPTLLKVTKVKDPSDEQEMEMKRLKTLNYIEGLLNNFETMKKKIMNLTRINNKQTKRGSPDKSFNVLGNKKIENSTSQGLERTKIYGNLDRRFFSGYNSSSDEEEEGMTLDSIREHRKNIRERQCGKSFTLCLGKNLQPTYALVAEPLRKPYVIKASAAEKGYWKKIRSGEPIQKLKICHTPPSYIAKKLKRFSIPNTLPMKSINDLKLNDKGVLDDKANTFIDSEFAFDSDDSELSDVSSTGSMSPSLHWSINILPTKPLKTKRGRKKLKTAPVEDLDSKTTSISSLSSNNKNPRKCDSFSNRSKRISVTNSSAYPIMSLEPVDRSCQENSSANSSVRDECSSSNILCSKSPPTISTSNNLQFSSSLEHFKREESVSLSIASQNMFPNPLPHPIHNAVPNALTGGLDRNLTTTSSEEHFQLHNGLNLDKENNFTSAINLKSNLLSIGTASVDLRDSAFQIENSPFNNIPSNVDVTPKEQLEMEFNEIGFSRNDQFYSYPGLMSSNQPKSTLASNIDPVTCTSINPQHNALHDPGTVIKNTHSSNPILIPSLEKYSTDILSINSHSSSLNIESSNSHLQPSNYFNSNGKMYKLRNGKNDDQLRPDDEPHNDMGIAHLPHL</sequence>
<feature type="domain" description="Something about silencing protein 4" evidence="2">
    <location>
        <begin position="95"/>
        <end position="190"/>
    </location>
</feature>
<dbReference type="EMBL" id="JBEVYD010000005">
    <property type="protein sequence ID" value="KAL3232797.1"/>
    <property type="molecule type" value="Genomic_DNA"/>
</dbReference>
<dbReference type="InterPro" id="IPR038988">
    <property type="entry name" value="Sas4"/>
</dbReference>
<dbReference type="PANTHER" id="PTHR38422:SF1">
    <property type="entry name" value="SOMETHING ABOUT SILENCING PROTEIN 4"/>
    <property type="match status" value="1"/>
</dbReference>
<protein>
    <submittedName>
        <fullName evidence="3">Something about silencing protein 4</fullName>
    </submittedName>
</protein>
<gene>
    <name evidence="3" type="ORF">RNJ44_04713</name>
</gene>
<comment type="caution">
    <text evidence="3">The sequence shown here is derived from an EMBL/GenBank/DDBJ whole genome shotgun (WGS) entry which is preliminary data.</text>
</comment>
<feature type="compositionally biased region" description="Low complexity" evidence="1">
    <location>
        <begin position="424"/>
        <end position="436"/>
    </location>
</feature>
<dbReference type="PANTHER" id="PTHR38422">
    <property type="entry name" value="SOMETHING ABOUT SILENCING PROTEIN 4"/>
    <property type="match status" value="1"/>
</dbReference>
<evidence type="ECO:0000256" key="1">
    <source>
        <dbReference type="SAM" id="MobiDB-lite"/>
    </source>
</evidence>
<reference evidence="3 4" key="1">
    <citation type="submission" date="2024-05" db="EMBL/GenBank/DDBJ databases">
        <title>Long read based assembly of the Candida bracarensis genome reveals expanded adhesin content.</title>
        <authorList>
            <person name="Marcet-Houben M."/>
            <person name="Ksiezopolska E."/>
            <person name="Gabaldon T."/>
        </authorList>
    </citation>
    <scope>NUCLEOTIDE SEQUENCE [LARGE SCALE GENOMIC DNA]</scope>
    <source>
        <strain evidence="3 4">CBM6</strain>
    </source>
</reference>
<feature type="compositionally biased region" description="Basic and acidic residues" evidence="1">
    <location>
        <begin position="739"/>
        <end position="753"/>
    </location>
</feature>
<feature type="region of interest" description="Disordered" evidence="1">
    <location>
        <begin position="739"/>
        <end position="763"/>
    </location>
</feature>
<evidence type="ECO:0000259" key="2">
    <source>
        <dbReference type="Pfam" id="PF15460"/>
    </source>
</evidence>
<accession>A0ABR4NVP7</accession>